<evidence type="ECO:0000313" key="6">
    <source>
        <dbReference type="EMBL" id="MFD1054868.1"/>
    </source>
</evidence>
<dbReference type="PANTHER" id="PTHR47053:SF1">
    <property type="entry name" value="MUREIN DD-ENDOPEPTIDASE MEPH-RELATED"/>
    <property type="match status" value="1"/>
</dbReference>
<dbReference type="Pfam" id="PF00877">
    <property type="entry name" value="NLPC_P60"/>
    <property type="match status" value="1"/>
</dbReference>
<evidence type="ECO:0000313" key="7">
    <source>
        <dbReference type="Proteomes" id="UP001597046"/>
    </source>
</evidence>
<name>A0ABW3MXU7_9MICO</name>
<dbReference type="EMBL" id="JBHTKH010000006">
    <property type="protein sequence ID" value="MFD1054868.1"/>
    <property type="molecule type" value="Genomic_DNA"/>
</dbReference>
<keyword evidence="7" id="KW-1185">Reference proteome</keyword>
<dbReference type="Proteomes" id="UP001597046">
    <property type="component" value="Unassembled WGS sequence"/>
</dbReference>
<dbReference type="InterPro" id="IPR038765">
    <property type="entry name" value="Papain-like_cys_pep_sf"/>
</dbReference>
<proteinExistence type="inferred from homology"/>
<dbReference type="RefSeq" id="WP_386052772.1">
    <property type="nucleotide sequence ID" value="NZ_JBHTKH010000006.1"/>
</dbReference>
<comment type="caution">
    <text evidence="6">The sequence shown here is derived from an EMBL/GenBank/DDBJ whole genome shotgun (WGS) entry which is preliminary data.</text>
</comment>
<keyword evidence="3" id="KW-0378">Hydrolase</keyword>
<dbReference type="Gene3D" id="3.90.1720.10">
    <property type="entry name" value="endopeptidase domain like (from Nostoc punctiforme)"/>
    <property type="match status" value="1"/>
</dbReference>
<dbReference type="InterPro" id="IPR051202">
    <property type="entry name" value="Peptidase_C40"/>
</dbReference>
<dbReference type="PANTHER" id="PTHR47053">
    <property type="entry name" value="MUREIN DD-ENDOPEPTIDASE MEPH-RELATED"/>
    <property type="match status" value="1"/>
</dbReference>
<organism evidence="6 7">
    <name type="scientific">Terrabacter terrigena</name>
    <dbReference type="NCBI Taxonomy" id="574718"/>
    <lineage>
        <taxon>Bacteria</taxon>
        <taxon>Bacillati</taxon>
        <taxon>Actinomycetota</taxon>
        <taxon>Actinomycetes</taxon>
        <taxon>Micrococcales</taxon>
        <taxon>Intrasporangiaceae</taxon>
        <taxon>Terrabacter</taxon>
    </lineage>
</organism>
<comment type="similarity">
    <text evidence="1">Belongs to the peptidase C40 family.</text>
</comment>
<dbReference type="PROSITE" id="PS51935">
    <property type="entry name" value="NLPC_P60"/>
    <property type="match status" value="1"/>
</dbReference>
<evidence type="ECO:0000256" key="4">
    <source>
        <dbReference type="ARBA" id="ARBA00022807"/>
    </source>
</evidence>
<evidence type="ECO:0000256" key="1">
    <source>
        <dbReference type="ARBA" id="ARBA00007074"/>
    </source>
</evidence>
<keyword evidence="2" id="KW-0645">Protease</keyword>
<reference evidence="7" key="1">
    <citation type="journal article" date="2019" name="Int. J. Syst. Evol. Microbiol.">
        <title>The Global Catalogue of Microorganisms (GCM) 10K type strain sequencing project: providing services to taxonomists for standard genome sequencing and annotation.</title>
        <authorList>
            <consortium name="The Broad Institute Genomics Platform"/>
            <consortium name="The Broad Institute Genome Sequencing Center for Infectious Disease"/>
            <person name="Wu L."/>
            <person name="Ma J."/>
        </authorList>
    </citation>
    <scope>NUCLEOTIDE SEQUENCE [LARGE SCALE GENOMIC DNA]</scope>
    <source>
        <strain evidence="7">CCUG 57508</strain>
    </source>
</reference>
<dbReference type="SUPFAM" id="SSF54001">
    <property type="entry name" value="Cysteine proteinases"/>
    <property type="match status" value="1"/>
</dbReference>
<feature type="domain" description="NlpC/P60" evidence="5">
    <location>
        <begin position="159"/>
        <end position="280"/>
    </location>
</feature>
<dbReference type="InterPro" id="IPR000064">
    <property type="entry name" value="NLP_P60_dom"/>
</dbReference>
<sequence>MNVAVSSTAPVSATHLVRVPVTTVWSTPESPRPVDAAIVADEPDALAWLAALDADAAADGAVDDGTRAGRLGLHGLVETQLVDGEPVIVTELDGSGRWAHVVAPWQLSPKDDRGYPGWVPLAHLAPLTPGSLVVGPERVGTGSEAEAGPDEAAVVDDLADPVHPALTEARSHVGLPYLWSGLTPLGFDCSGLVLHTWRLLGVVVARDAYAQADFATPVPLDDVQPGDLYFFARPGARIHHVGIVVRPGRMVHASETGGVLVEEDLTAERLDTLVAAGRLPMP</sequence>
<gene>
    <name evidence="6" type="ORF">ACFQ2V_11175</name>
</gene>
<evidence type="ECO:0000256" key="3">
    <source>
        <dbReference type="ARBA" id="ARBA00022801"/>
    </source>
</evidence>
<evidence type="ECO:0000256" key="2">
    <source>
        <dbReference type="ARBA" id="ARBA00022670"/>
    </source>
</evidence>
<protein>
    <submittedName>
        <fullName evidence="6">C40 family peptidase</fullName>
    </submittedName>
</protein>
<evidence type="ECO:0000259" key="5">
    <source>
        <dbReference type="PROSITE" id="PS51935"/>
    </source>
</evidence>
<keyword evidence="4" id="KW-0788">Thiol protease</keyword>
<accession>A0ABW3MXU7</accession>